<gene>
    <name evidence="2" type="ORF">TM448A00703_0010</name>
</gene>
<reference evidence="2" key="1">
    <citation type="submission" date="2020-03" db="EMBL/GenBank/DDBJ databases">
        <title>The deep terrestrial virosphere.</title>
        <authorList>
            <person name="Holmfeldt K."/>
            <person name="Nilsson E."/>
            <person name="Simone D."/>
            <person name="Lopez-Fernandez M."/>
            <person name="Wu X."/>
            <person name="de Brujin I."/>
            <person name="Lundin D."/>
            <person name="Andersson A."/>
            <person name="Bertilsson S."/>
            <person name="Dopson M."/>
        </authorList>
    </citation>
    <scope>NUCLEOTIDE SEQUENCE</scope>
    <source>
        <strain evidence="2">TM448A00703</strain>
    </source>
</reference>
<organism evidence="2">
    <name type="scientific">viral metagenome</name>
    <dbReference type="NCBI Taxonomy" id="1070528"/>
    <lineage>
        <taxon>unclassified sequences</taxon>
        <taxon>metagenomes</taxon>
        <taxon>organismal metagenomes</taxon>
    </lineage>
</organism>
<dbReference type="GO" id="GO:0008236">
    <property type="term" value="F:serine-type peptidase activity"/>
    <property type="evidence" value="ECO:0007669"/>
    <property type="project" value="InterPro"/>
</dbReference>
<dbReference type="SUPFAM" id="SSF52096">
    <property type="entry name" value="ClpP/crotonase"/>
    <property type="match status" value="1"/>
</dbReference>
<proteinExistence type="predicted"/>
<sequence length="469" mass="51319">MALGTGPALSAPVTARDLSLDLEIVRQAVSIHPGARRYLDESQLRAAQAGFEAAYQSAESLDGRFIALSQFLARLRCGHTQVNFYNQSRAVEADLLDRRTRLPFLFVWMDGAMIVTADHSGSRRLDPGTEILTVNGHPAGRILAEMMPYMRADGSNDGKRRDLLSVPGGEYHPTFDVFQSVFFPPLEGSFALTFRRPNGMTETVRVAAVDLNARRAMTPPPPPDDQPLWDWSVRPDGVVVLTMPTWVVYRGSWDWRGWLIERLDGLGDASGLIIDIRGCEGGLSCGDPILARLSNQDLILDDYEPRVRFRRSPPEMDAYFEAYDPESRTLGMQGVDVGDGFIGYPPARPADRIAAAGPRIPVRTAVLMDAANSSATFFFTARLKRLGLARLFGETSGGNLKGINAGQIFFVRLPGSGLEFDLPLVGNFPTSLQPDEGVAPDVRITCSAQDIAAGRDPVLSAAVDWIQRA</sequence>
<dbReference type="AlphaFoldDB" id="A0A6H1ZI29"/>
<dbReference type="Gene3D" id="3.90.226.10">
    <property type="entry name" value="2-enoyl-CoA Hydratase, Chain A, domain 1"/>
    <property type="match status" value="1"/>
</dbReference>
<dbReference type="Pfam" id="PF03572">
    <property type="entry name" value="Peptidase_S41"/>
    <property type="match status" value="1"/>
</dbReference>
<dbReference type="GO" id="GO:0006508">
    <property type="term" value="P:proteolysis"/>
    <property type="evidence" value="ECO:0007669"/>
    <property type="project" value="InterPro"/>
</dbReference>
<name>A0A6H1ZI29_9ZZZZ</name>
<evidence type="ECO:0000313" key="2">
    <source>
        <dbReference type="EMBL" id="QJA47576.1"/>
    </source>
</evidence>
<dbReference type="InterPro" id="IPR005151">
    <property type="entry name" value="Tail-specific_protease"/>
</dbReference>
<protein>
    <submittedName>
        <fullName evidence="2">Putative peptidase</fullName>
    </submittedName>
</protein>
<evidence type="ECO:0000259" key="1">
    <source>
        <dbReference type="Pfam" id="PF03572"/>
    </source>
</evidence>
<dbReference type="EMBL" id="MT144049">
    <property type="protein sequence ID" value="QJA47576.1"/>
    <property type="molecule type" value="Genomic_DNA"/>
</dbReference>
<dbReference type="InterPro" id="IPR029045">
    <property type="entry name" value="ClpP/crotonase-like_dom_sf"/>
</dbReference>
<feature type="domain" description="Tail specific protease" evidence="1">
    <location>
        <begin position="254"/>
        <end position="399"/>
    </location>
</feature>
<accession>A0A6H1ZI29</accession>